<organism evidence="6 7">
    <name type="scientific">Salipiger thiooxidans</name>
    <dbReference type="NCBI Taxonomy" id="282683"/>
    <lineage>
        <taxon>Bacteria</taxon>
        <taxon>Pseudomonadati</taxon>
        <taxon>Pseudomonadota</taxon>
        <taxon>Alphaproteobacteria</taxon>
        <taxon>Rhodobacterales</taxon>
        <taxon>Roseobacteraceae</taxon>
        <taxon>Salipiger</taxon>
    </lineage>
</organism>
<dbReference type="SUPFAM" id="SSF46785">
    <property type="entry name" value="Winged helix' DNA-binding domain"/>
    <property type="match status" value="1"/>
</dbReference>
<dbReference type="InterPro" id="IPR036390">
    <property type="entry name" value="WH_DNA-bd_sf"/>
</dbReference>
<keyword evidence="3 6" id="KW-0238">DNA-binding</keyword>
<sequence length="300" mass="33039">MDRLGGEAGSLDFAALNTLLLVHRLGSFTAAAEHLGVNQSGVSYTISKLRRCFHDPLFVREAGRQVPTRRCEALLAQAGQMLDMLDLMAQPEVFDPAGSDLSVTIACNYYERILLIPRIVSALRKEAPNLSIRVINALGDGHLRLLNHDADLLVGPLGRTDSGFHSRRIHSEEYACLMDPSHPDAGRALTVEEYLTLNHLLIDYGVSWKSAYLHELEAAGHKLRPALIVPSPAGLRELLAGSSLVATVPRRLGERIAADLVMGPSPFKGRFEISAVWTARTHRSAMHRWLRELVLESCSE</sequence>
<dbReference type="EMBL" id="FNAV01000008">
    <property type="protein sequence ID" value="SDE81179.1"/>
    <property type="molecule type" value="Genomic_DNA"/>
</dbReference>
<dbReference type="AlphaFoldDB" id="A0A1G7FZB0"/>
<evidence type="ECO:0000256" key="4">
    <source>
        <dbReference type="ARBA" id="ARBA00023163"/>
    </source>
</evidence>
<evidence type="ECO:0000313" key="6">
    <source>
        <dbReference type="EMBL" id="SDE81179.1"/>
    </source>
</evidence>
<comment type="similarity">
    <text evidence="1">Belongs to the LysR transcriptional regulatory family.</text>
</comment>
<dbReference type="Pfam" id="PF00126">
    <property type="entry name" value="HTH_1"/>
    <property type="match status" value="1"/>
</dbReference>
<dbReference type="GO" id="GO:0003700">
    <property type="term" value="F:DNA-binding transcription factor activity"/>
    <property type="evidence" value="ECO:0007669"/>
    <property type="project" value="InterPro"/>
</dbReference>
<dbReference type="PRINTS" id="PR00039">
    <property type="entry name" value="HTHLYSR"/>
</dbReference>
<gene>
    <name evidence="6" type="ORF">SAMN04488105_1088</name>
</gene>
<dbReference type="Proteomes" id="UP000198994">
    <property type="component" value="Unassembled WGS sequence"/>
</dbReference>
<dbReference type="PANTHER" id="PTHR30118">
    <property type="entry name" value="HTH-TYPE TRANSCRIPTIONAL REGULATOR LEUO-RELATED"/>
    <property type="match status" value="1"/>
</dbReference>
<evidence type="ECO:0000256" key="3">
    <source>
        <dbReference type="ARBA" id="ARBA00023125"/>
    </source>
</evidence>
<dbReference type="PANTHER" id="PTHR30118:SF6">
    <property type="entry name" value="HTH-TYPE TRANSCRIPTIONAL REGULATOR LEUO"/>
    <property type="match status" value="1"/>
</dbReference>
<keyword evidence="4" id="KW-0804">Transcription</keyword>
<dbReference type="OrthoDB" id="9774011at2"/>
<dbReference type="CDD" id="cd08417">
    <property type="entry name" value="PBP2_Nitroaromatics_like"/>
    <property type="match status" value="1"/>
</dbReference>
<dbReference type="InterPro" id="IPR000847">
    <property type="entry name" value="LysR_HTH_N"/>
</dbReference>
<evidence type="ECO:0000256" key="2">
    <source>
        <dbReference type="ARBA" id="ARBA00023015"/>
    </source>
</evidence>
<name>A0A1G7FZB0_9RHOB</name>
<evidence type="ECO:0000259" key="5">
    <source>
        <dbReference type="PROSITE" id="PS50931"/>
    </source>
</evidence>
<keyword evidence="2" id="KW-0805">Transcription regulation</keyword>
<protein>
    <submittedName>
        <fullName evidence="6">DNA-binding transcriptional regulator, LysR family</fullName>
    </submittedName>
</protein>
<dbReference type="InterPro" id="IPR050389">
    <property type="entry name" value="LysR-type_TF"/>
</dbReference>
<dbReference type="Gene3D" id="3.40.190.10">
    <property type="entry name" value="Periplasmic binding protein-like II"/>
    <property type="match status" value="2"/>
</dbReference>
<dbReference type="RefSeq" id="WP_089960304.1">
    <property type="nucleotide sequence ID" value="NZ_FNAV01000008.1"/>
</dbReference>
<dbReference type="GO" id="GO:0003677">
    <property type="term" value="F:DNA binding"/>
    <property type="evidence" value="ECO:0007669"/>
    <property type="project" value="UniProtKB-KW"/>
</dbReference>
<dbReference type="SUPFAM" id="SSF53850">
    <property type="entry name" value="Periplasmic binding protein-like II"/>
    <property type="match status" value="1"/>
</dbReference>
<dbReference type="PROSITE" id="PS50931">
    <property type="entry name" value="HTH_LYSR"/>
    <property type="match status" value="1"/>
</dbReference>
<dbReference type="STRING" id="282683.SAMN04488105_1088"/>
<dbReference type="InterPro" id="IPR005119">
    <property type="entry name" value="LysR_subst-bd"/>
</dbReference>
<accession>A0A1G7FZB0</accession>
<evidence type="ECO:0000313" key="7">
    <source>
        <dbReference type="Proteomes" id="UP000198994"/>
    </source>
</evidence>
<feature type="domain" description="HTH lysR-type" evidence="5">
    <location>
        <begin position="11"/>
        <end position="68"/>
    </location>
</feature>
<dbReference type="Pfam" id="PF03466">
    <property type="entry name" value="LysR_substrate"/>
    <property type="match status" value="1"/>
</dbReference>
<evidence type="ECO:0000256" key="1">
    <source>
        <dbReference type="ARBA" id="ARBA00009437"/>
    </source>
</evidence>
<dbReference type="InterPro" id="IPR036388">
    <property type="entry name" value="WH-like_DNA-bd_sf"/>
</dbReference>
<keyword evidence="7" id="KW-1185">Reference proteome</keyword>
<dbReference type="Gene3D" id="1.10.10.10">
    <property type="entry name" value="Winged helix-like DNA-binding domain superfamily/Winged helix DNA-binding domain"/>
    <property type="match status" value="1"/>
</dbReference>
<proteinExistence type="inferred from homology"/>
<reference evidence="7" key="1">
    <citation type="submission" date="2016-10" db="EMBL/GenBank/DDBJ databases">
        <authorList>
            <person name="Varghese N."/>
            <person name="Submissions S."/>
        </authorList>
    </citation>
    <scope>NUCLEOTIDE SEQUENCE [LARGE SCALE GENOMIC DNA]</scope>
    <source>
        <strain evidence="7">DSM 10146</strain>
    </source>
</reference>
<dbReference type="InterPro" id="IPR037402">
    <property type="entry name" value="YidZ_PBP2"/>
</dbReference>